<sequence length="131" mass="15035">MPASLLVIYSHRVDAIASKRRSQPAPPWVIFDDLVGPDRQPRRPWLHLEDDEIAPVVLESERSSHVVWSSLWLKRPDARIAFDLTARADGGTDLRWTLLVEPPAPDDRQFRHLCQRIGTLINANLRHTYGQ</sequence>
<dbReference type="EMBL" id="JAAXPC010000029">
    <property type="protein sequence ID" value="NKY05155.1"/>
    <property type="molecule type" value="Genomic_DNA"/>
</dbReference>
<dbReference type="Proteomes" id="UP000563898">
    <property type="component" value="Unassembled WGS sequence"/>
</dbReference>
<reference evidence="1 2" key="1">
    <citation type="submission" date="2020-04" db="EMBL/GenBank/DDBJ databases">
        <title>MicrobeNet Type strains.</title>
        <authorList>
            <person name="Nicholson A.C."/>
        </authorList>
    </citation>
    <scope>NUCLEOTIDE SEQUENCE [LARGE SCALE GENOMIC DNA]</scope>
    <source>
        <strain evidence="1 2">ATCC BAA-14</strain>
    </source>
</reference>
<comment type="caution">
    <text evidence="1">The sequence shown here is derived from an EMBL/GenBank/DDBJ whole genome shotgun (WGS) entry which is preliminary data.</text>
</comment>
<dbReference type="AlphaFoldDB" id="A0A846WUI0"/>
<evidence type="ECO:0000313" key="2">
    <source>
        <dbReference type="Proteomes" id="UP000563898"/>
    </source>
</evidence>
<evidence type="ECO:0008006" key="3">
    <source>
        <dbReference type="Google" id="ProtNLM"/>
    </source>
</evidence>
<name>A0A846WUI0_9ACTN</name>
<accession>A0A846WUI0</accession>
<proteinExistence type="predicted"/>
<gene>
    <name evidence="1" type="ORF">HGA05_26720</name>
</gene>
<dbReference type="SUPFAM" id="SSF55961">
    <property type="entry name" value="Bet v1-like"/>
    <property type="match status" value="1"/>
</dbReference>
<evidence type="ECO:0000313" key="1">
    <source>
        <dbReference type="EMBL" id="NKY05155.1"/>
    </source>
</evidence>
<protein>
    <recommendedName>
        <fullName evidence="3">SRPBCC family protein</fullName>
    </recommendedName>
</protein>
<organism evidence="1 2">
    <name type="scientific">Gordonia polyisoprenivorans</name>
    <dbReference type="NCBI Taxonomy" id="84595"/>
    <lineage>
        <taxon>Bacteria</taxon>
        <taxon>Bacillati</taxon>
        <taxon>Actinomycetota</taxon>
        <taxon>Actinomycetes</taxon>
        <taxon>Mycobacteriales</taxon>
        <taxon>Gordoniaceae</taxon>
        <taxon>Gordonia</taxon>
    </lineage>
</organism>